<protein>
    <submittedName>
        <fullName evidence="1">Uncharacterized protein</fullName>
    </submittedName>
</protein>
<evidence type="ECO:0000313" key="2">
    <source>
        <dbReference type="Proteomes" id="UP001412067"/>
    </source>
</evidence>
<comment type="caution">
    <text evidence="1">The sequence shown here is derived from an EMBL/GenBank/DDBJ whole genome shotgun (WGS) entry which is preliminary data.</text>
</comment>
<keyword evidence="2" id="KW-1185">Reference proteome</keyword>
<name>A0ABR2MJP2_9ASPA</name>
<evidence type="ECO:0000313" key="1">
    <source>
        <dbReference type="EMBL" id="KAK8963188.1"/>
    </source>
</evidence>
<reference evidence="1 2" key="1">
    <citation type="journal article" date="2022" name="Nat. Plants">
        <title>Genomes of leafy and leafless Platanthera orchids illuminate the evolution of mycoheterotrophy.</title>
        <authorList>
            <person name="Li M.H."/>
            <person name="Liu K.W."/>
            <person name="Li Z."/>
            <person name="Lu H.C."/>
            <person name="Ye Q.L."/>
            <person name="Zhang D."/>
            <person name="Wang J.Y."/>
            <person name="Li Y.F."/>
            <person name="Zhong Z.M."/>
            <person name="Liu X."/>
            <person name="Yu X."/>
            <person name="Liu D.K."/>
            <person name="Tu X.D."/>
            <person name="Liu B."/>
            <person name="Hao Y."/>
            <person name="Liao X.Y."/>
            <person name="Jiang Y.T."/>
            <person name="Sun W.H."/>
            <person name="Chen J."/>
            <person name="Chen Y.Q."/>
            <person name="Ai Y."/>
            <person name="Zhai J.W."/>
            <person name="Wu S.S."/>
            <person name="Zhou Z."/>
            <person name="Hsiao Y.Y."/>
            <person name="Wu W.L."/>
            <person name="Chen Y.Y."/>
            <person name="Lin Y.F."/>
            <person name="Hsu J.L."/>
            <person name="Li C.Y."/>
            <person name="Wang Z.W."/>
            <person name="Zhao X."/>
            <person name="Zhong W.Y."/>
            <person name="Ma X.K."/>
            <person name="Ma L."/>
            <person name="Huang J."/>
            <person name="Chen G.Z."/>
            <person name="Huang M.Z."/>
            <person name="Huang L."/>
            <person name="Peng D.H."/>
            <person name="Luo Y.B."/>
            <person name="Zou S.Q."/>
            <person name="Chen S.P."/>
            <person name="Lan S."/>
            <person name="Tsai W.C."/>
            <person name="Van de Peer Y."/>
            <person name="Liu Z.J."/>
        </authorList>
    </citation>
    <scope>NUCLEOTIDE SEQUENCE [LARGE SCALE GENOMIC DNA]</scope>
    <source>
        <strain evidence="1">Lor288</strain>
    </source>
</reference>
<organism evidence="1 2">
    <name type="scientific">Platanthera guangdongensis</name>
    <dbReference type="NCBI Taxonomy" id="2320717"/>
    <lineage>
        <taxon>Eukaryota</taxon>
        <taxon>Viridiplantae</taxon>
        <taxon>Streptophyta</taxon>
        <taxon>Embryophyta</taxon>
        <taxon>Tracheophyta</taxon>
        <taxon>Spermatophyta</taxon>
        <taxon>Magnoliopsida</taxon>
        <taxon>Liliopsida</taxon>
        <taxon>Asparagales</taxon>
        <taxon>Orchidaceae</taxon>
        <taxon>Orchidoideae</taxon>
        <taxon>Orchideae</taxon>
        <taxon>Orchidinae</taxon>
        <taxon>Platanthera</taxon>
    </lineage>
</organism>
<gene>
    <name evidence="1" type="ORF">KSP40_PGU018750</name>
</gene>
<accession>A0ABR2MJP2</accession>
<dbReference type="Proteomes" id="UP001412067">
    <property type="component" value="Unassembled WGS sequence"/>
</dbReference>
<dbReference type="EMBL" id="JBBWWR010000007">
    <property type="protein sequence ID" value="KAK8963188.1"/>
    <property type="molecule type" value="Genomic_DNA"/>
</dbReference>
<proteinExistence type="predicted"/>
<sequence length="146" mass="15126">MGDLLGSFCVTHLTCVPSSKGGCDLQDPDVLCCGTGVSGLGCMNCILDDASIGWAGRFMEKKLVFQILHFHQRAPQGVVCQSVGEGLSPEARDVVECAVSPGRACSSDGNGRWRLGLLVFAEEGLPQVTGVGGGGSVRMIVDVGRG</sequence>